<proteinExistence type="predicted"/>
<dbReference type="CDD" id="cd20557">
    <property type="entry name" value="CYCLIN_ScPCL1-like"/>
    <property type="match status" value="1"/>
</dbReference>
<dbReference type="InterPro" id="IPR013922">
    <property type="entry name" value="Cyclin_PHO80-like"/>
</dbReference>
<reference evidence="3 4" key="1">
    <citation type="journal article" date="2020" name="ISME J.">
        <title>Uncovering the hidden diversity of litter-decomposition mechanisms in mushroom-forming fungi.</title>
        <authorList>
            <person name="Floudas D."/>
            <person name="Bentzer J."/>
            <person name="Ahren D."/>
            <person name="Johansson T."/>
            <person name="Persson P."/>
            <person name="Tunlid A."/>
        </authorList>
    </citation>
    <scope>NUCLEOTIDE SEQUENCE [LARGE SCALE GENOMIC DNA]</scope>
    <source>
        <strain evidence="3 4">CBS 175.51</strain>
    </source>
</reference>
<dbReference type="SUPFAM" id="SSF47954">
    <property type="entry name" value="Cyclin-like"/>
    <property type="match status" value="1"/>
</dbReference>
<dbReference type="Gene3D" id="1.10.472.10">
    <property type="entry name" value="Cyclin-like"/>
    <property type="match status" value="1"/>
</dbReference>
<dbReference type="OrthoDB" id="3027989at2759"/>
<dbReference type="GO" id="GO:0016538">
    <property type="term" value="F:cyclin-dependent protein serine/threonine kinase regulator activity"/>
    <property type="evidence" value="ECO:0007669"/>
    <property type="project" value="TreeGrafter"/>
</dbReference>
<dbReference type="InterPro" id="IPR006671">
    <property type="entry name" value="Cyclin_N"/>
</dbReference>
<protein>
    <recommendedName>
        <fullName evidence="2">Cyclin N-terminal domain-containing protein</fullName>
    </recommendedName>
</protein>
<evidence type="ECO:0000313" key="4">
    <source>
        <dbReference type="Proteomes" id="UP000541558"/>
    </source>
</evidence>
<feature type="region of interest" description="Disordered" evidence="1">
    <location>
        <begin position="193"/>
        <end position="230"/>
    </location>
</feature>
<name>A0A8H5C1A1_9AGAR</name>
<sequence length="243" mass="27547">MPRAHRESFSELEDRARLCARLITHVFSCPEQHSVGRRRLPILPRFIANIFRKTDLHASVSFVALIFLMRLKARFPASRGKSGHRLFASAIMLAAKTLHDATYSNKSWRTVVGGFFSLRELNQMEREMCKFLDWDLLLEKSDLAAFEQLVIAGYSQESRHYPIIPLSMISKRFRSESGTQLPDHGIALERRCSPEPEPRAPALVDSNGLSQPDTDSTPFGVGDSNQPHPLAPHMYSRVIPSTY</sequence>
<dbReference type="Proteomes" id="UP000541558">
    <property type="component" value="Unassembled WGS sequence"/>
</dbReference>
<feature type="compositionally biased region" description="Polar residues" evidence="1">
    <location>
        <begin position="207"/>
        <end position="227"/>
    </location>
</feature>
<evidence type="ECO:0000313" key="3">
    <source>
        <dbReference type="EMBL" id="KAF5332303.1"/>
    </source>
</evidence>
<feature type="domain" description="Cyclin N-terminal" evidence="2">
    <location>
        <begin position="30"/>
        <end position="136"/>
    </location>
</feature>
<organism evidence="3 4">
    <name type="scientific">Ephemerocybe angulata</name>
    <dbReference type="NCBI Taxonomy" id="980116"/>
    <lineage>
        <taxon>Eukaryota</taxon>
        <taxon>Fungi</taxon>
        <taxon>Dikarya</taxon>
        <taxon>Basidiomycota</taxon>
        <taxon>Agaricomycotina</taxon>
        <taxon>Agaricomycetes</taxon>
        <taxon>Agaricomycetidae</taxon>
        <taxon>Agaricales</taxon>
        <taxon>Agaricineae</taxon>
        <taxon>Psathyrellaceae</taxon>
        <taxon>Ephemerocybe</taxon>
    </lineage>
</organism>
<dbReference type="PANTHER" id="PTHR15615">
    <property type="match status" value="1"/>
</dbReference>
<dbReference type="Pfam" id="PF00134">
    <property type="entry name" value="Cyclin_N"/>
    <property type="match status" value="1"/>
</dbReference>
<dbReference type="PANTHER" id="PTHR15615:SF108">
    <property type="entry name" value="PROTEIN CNPPD1"/>
    <property type="match status" value="1"/>
</dbReference>
<dbReference type="EMBL" id="JAACJK010000111">
    <property type="protein sequence ID" value="KAF5332303.1"/>
    <property type="molecule type" value="Genomic_DNA"/>
</dbReference>
<dbReference type="GO" id="GO:0005634">
    <property type="term" value="C:nucleus"/>
    <property type="evidence" value="ECO:0007669"/>
    <property type="project" value="TreeGrafter"/>
</dbReference>
<dbReference type="GO" id="GO:0019901">
    <property type="term" value="F:protein kinase binding"/>
    <property type="evidence" value="ECO:0007669"/>
    <property type="project" value="InterPro"/>
</dbReference>
<evidence type="ECO:0000256" key="1">
    <source>
        <dbReference type="SAM" id="MobiDB-lite"/>
    </source>
</evidence>
<accession>A0A8H5C1A1</accession>
<gene>
    <name evidence="3" type="ORF">D9611_008068</name>
</gene>
<evidence type="ECO:0000259" key="2">
    <source>
        <dbReference type="Pfam" id="PF00134"/>
    </source>
</evidence>
<keyword evidence="4" id="KW-1185">Reference proteome</keyword>
<comment type="caution">
    <text evidence="3">The sequence shown here is derived from an EMBL/GenBank/DDBJ whole genome shotgun (WGS) entry which is preliminary data.</text>
</comment>
<dbReference type="GO" id="GO:0000307">
    <property type="term" value="C:cyclin-dependent protein kinase holoenzyme complex"/>
    <property type="evidence" value="ECO:0007669"/>
    <property type="project" value="TreeGrafter"/>
</dbReference>
<dbReference type="InterPro" id="IPR036915">
    <property type="entry name" value="Cyclin-like_sf"/>
</dbReference>
<dbReference type="AlphaFoldDB" id="A0A8H5C1A1"/>